<organism evidence="4 5">
    <name type="scientific">Phialophora macrospora</name>
    <dbReference type="NCBI Taxonomy" id="1851006"/>
    <lineage>
        <taxon>Eukaryota</taxon>
        <taxon>Fungi</taxon>
        <taxon>Dikarya</taxon>
        <taxon>Ascomycota</taxon>
        <taxon>Pezizomycotina</taxon>
        <taxon>Eurotiomycetes</taxon>
        <taxon>Chaetothyriomycetidae</taxon>
        <taxon>Chaetothyriales</taxon>
        <taxon>Herpotrichiellaceae</taxon>
        <taxon>Phialophora</taxon>
    </lineage>
</organism>
<keyword evidence="5" id="KW-1185">Reference proteome</keyword>
<feature type="compositionally biased region" description="Polar residues" evidence="1">
    <location>
        <begin position="324"/>
        <end position="334"/>
    </location>
</feature>
<dbReference type="Proteomes" id="UP000054266">
    <property type="component" value="Unassembled WGS sequence"/>
</dbReference>
<evidence type="ECO:0000313" key="4">
    <source>
        <dbReference type="EMBL" id="KIW69687.1"/>
    </source>
</evidence>
<gene>
    <name evidence="4" type="ORF">PV04_05549</name>
</gene>
<evidence type="ECO:0000313" key="5">
    <source>
        <dbReference type="Proteomes" id="UP000054266"/>
    </source>
</evidence>
<name>A0A0D2E5Q4_9EURO</name>
<feature type="signal peptide" evidence="2">
    <location>
        <begin position="1"/>
        <end position="19"/>
    </location>
</feature>
<reference evidence="4 5" key="1">
    <citation type="submission" date="2015-01" db="EMBL/GenBank/DDBJ databases">
        <title>The Genome Sequence of Capronia semiimmersa CBS27337.</title>
        <authorList>
            <consortium name="The Broad Institute Genomics Platform"/>
            <person name="Cuomo C."/>
            <person name="de Hoog S."/>
            <person name="Gorbushina A."/>
            <person name="Stielow B."/>
            <person name="Teixiera M."/>
            <person name="Abouelleil A."/>
            <person name="Chapman S.B."/>
            <person name="Priest M."/>
            <person name="Young S.K."/>
            <person name="Wortman J."/>
            <person name="Nusbaum C."/>
            <person name="Birren B."/>
        </authorList>
    </citation>
    <scope>NUCLEOTIDE SEQUENCE [LARGE SCALE GENOMIC DNA]</scope>
    <source>
        <strain evidence="4 5">CBS 27337</strain>
    </source>
</reference>
<dbReference type="InterPro" id="IPR055795">
    <property type="entry name" value="DUF7371"/>
</dbReference>
<sequence>MRIFNSGLLLGAVSGLCHAGVLGIRQTPAQTCSPVTMWNYVTVYKTVTNVPPTVTILLQDPNAVASSWASIDTAQVSQEVVEAPVSAKPIGTVTFVDSVRVSGFEATEMSNTPGASVFYMSKSVTSSMEPTIVAKVTTVTVSPLPFATSHQQNIQVNTTTSTAASSNLHSAFTSPYGGWNGSTSAGSSLFGPATAINGSAPIGTGAYESLPLIPGTYVQPTLTQSQWTSTVTEIATVYATMPVESVYGYDTTAYAYGTDTSNAGDLEKRQTCVWISATIGGQEVGWCNNWAGGSTYTFTSWETTTTPGFIPGIGTITHSSTSDEAAATGSVTIQTSTPSTSNSSPAPTAASCGEVGPFQVGFDDLIPNTSNASFLGTPMIQNPYNFLDWGDGWGYVPPPSDPFAPQSGDRLAQWDPSLSNTVMGSPNAGSIPPGSIGAWTRNSQHYWFSADSAYVGCDNGSRNLSQFCDFVATAYQWDNHTQAEIVVATQHFHIPPCPDLVNCQLTMINFNYLFYKLSTLQFYANVQGQLSKFWIDSIDMNWYDNSCEAGLARIERQW</sequence>
<protein>
    <recommendedName>
        <fullName evidence="3">DUF7371 domain-containing protein</fullName>
    </recommendedName>
</protein>
<evidence type="ECO:0000256" key="2">
    <source>
        <dbReference type="SAM" id="SignalP"/>
    </source>
</evidence>
<evidence type="ECO:0000259" key="3">
    <source>
        <dbReference type="Pfam" id="PF24086"/>
    </source>
</evidence>
<dbReference type="AlphaFoldDB" id="A0A0D2E5Q4"/>
<feature type="region of interest" description="Disordered" evidence="1">
    <location>
        <begin position="324"/>
        <end position="350"/>
    </location>
</feature>
<feature type="compositionally biased region" description="Low complexity" evidence="1">
    <location>
        <begin position="335"/>
        <end position="350"/>
    </location>
</feature>
<accession>A0A0D2E5Q4</accession>
<feature type="chain" id="PRO_5002252006" description="DUF7371 domain-containing protein" evidence="2">
    <location>
        <begin position="20"/>
        <end position="558"/>
    </location>
</feature>
<evidence type="ECO:0000256" key="1">
    <source>
        <dbReference type="SAM" id="MobiDB-lite"/>
    </source>
</evidence>
<feature type="domain" description="DUF7371" evidence="3">
    <location>
        <begin position="354"/>
        <end position="553"/>
    </location>
</feature>
<dbReference type="HOGENOM" id="CLU_494310_0_0_1"/>
<keyword evidence="2" id="KW-0732">Signal</keyword>
<dbReference type="Pfam" id="PF24086">
    <property type="entry name" value="DUF7371"/>
    <property type="match status" value="1"/>
</dbReference>
<proteinExistence type="predicted"/>
<dbReference type="EMBL" id="KN846958">
    <property type="protein sequence ID" value="KIW69687.1"/>
    <property type="molecule type" value="Genomic_DNA"/>
</dbReference>